<feature type="region of interest" description="Disordered" evidence="1">
    <location>
        <begin position="326"/>
        <end position="352"/>
    </location>
</feature>
<sequence>MEDESIERLSNNSGDSWDILSNSESEPERDSSRPTQSNSLITCASCGDLLSDEFLQCLLCESCYVCMKCKAKCPLATQCTEVGEHSFILANRLSLSKPMTTFENCESDILSLSETDNTSSTHEDFTDIDNWMKSSSNINSFTIADLNSSKEYVEVESIPPDSTGKYEEDKKPTNHLSQGDSSILHALLRFLQNTNQPVISATELNLLDSKLPTSTLESSLPKSSFQQHNTTVHSVLLNMDDSSAFQSWFNLSSSLGNARRKRESLSSNSSSSSLSCERNPENISQHSSSPLTTTSPVVDVTSSHFTITSLPTTTVTTGLKRETTIISSGVSSPNRSSPTSDFSPQSSICSLSSSPLGAATEFLKSVVK</sequence>
<feature type="compositionally biased region" description="Low complexity" evidence="1">
    <location>
        <begin position="265"/>
        <end position="275"/>
    </location>
</feature>
<feature type="compositionally biased region" description="Low complexity" evidence="1">
    <location>
        <begin position="327"/>
        <end position="352"/>
    </location>
</feature>
<keyword evidence="3" id="KW-1185">Reference proteome</keyword>
<evidence type="ECO:0000313" key="3">
    <source>
        <dbReference type="Proteomes" id="UP000311919"/>
    </source>
</evidence>
<dbReference type="Proteomes" id="UP000311919">
    <property type="component" value="Unassembled WGS sequence"/>
</dbReference>
<dbReference type="OrthoDB" id="6261743at2759"/>
<gene>
    <name evidence="2" type="ORF">EWB00_008480</name>
</gene>
<dbReference type="AlphaFoldDB" id="A0A4Z2CQ37"/>
<organism evidence="2 3">
    <name type="scientific">Schistosoma japonicum</name>
    <name type="common">Blood fluke</name>
    <dbReference type="NCBI Taxonomy" id="6182"/>
    <lineage>
        <taxon>Eukaryota</taxon>
        <taxon>Metazoa</taxon>
        <taxon>Spiralia</taxon>
        <taxon>Lophotrochozoa</taxon>
        <taxon>Platyhelminthes</taxon>
        <taxon>Trematoda</taxon>
        <taxon>Digenea</taxon>
        <taxon>Strigeidida</taxon>
        <taxon>Schistosomatoidea</taxon>
        <taxon>Schistosomatidae</taxon>
        <taxon>Schistosoma</taxon>
    </lineage>
</organism>
<evidence type="ECO:0000256" key="1">
    <source>
        <dbReference type="SAM" id="MobiDB-lite"/>
    </source>
</evidence>
<dbReference type="EMBL" id="SKCS01000471">
    <property type="protein sequence ID" value="TNN06278.1"/>
    <property type="molecule type" value="Genomic_DNA"/>
</dbReference>
<comment type="caution">
    <text evidence="2">The sequence shown here is derived from an EMBL/GenBank/DDBJ whole genome shotgun (WGS) entry which is preliminary data.</text>
</comment>
<proteinExistence type="predicted"/>
<name>A0A4Z2CQ37_SCHJA</name>
<feature type="region of interest" description="Disordered" evidence="1">
    <location>
        <begin position="157"/>
        <end position="178"/>
    </location>
</feature>
<feature type="region of interest" description="Disordered" evidence="1">
    <location>
        <begin position="259"/>
        <end position="295"/>
    </location>
</feature>
<feature type="region of interest" description="Disordered" evidence="1">
    <location>
        <begin position="1"/>
        <end position="37"/>
    </location>
</feature>
<accession>A0A4Z2CQ37</accession>
<protein>
    <submittedName>
        <fullName evidence="2">Putative cement protein 3B variant 3</fullName>
    </submittedName>
</protein>
<evidence type="ECO:0000313" key="2">
    <source>
        <dbReference type="EMBL" id="TNN06278.1"/>
    </source>
</evidence>
<reference evidence="2 3" key="1">
    <citation type="submission" date="2019-03" db="EMBL/GenBank/DDBJ databases">
        <title>An improved genome assembly of the fluke Schistosoma japonicum.</title>
        <authorList>
            <person name="Hu W."/>
            <person name="Luo F."/>
            <person name="Yin M."/>
            <person name="Mo X."/>
            <person name="Sun C."/>
            <person name="Wu Q."/>
            <person name="Zhu B."/>
            <person name="Xiang M."/>
            <person name="Wang J."/>
            <person name="Wang Y."/>
            <person name="Zhang T."/>
            <person name="Xu B."/>
            <person name="Zheng H."/>
            <person name="Feng Z."/>
        </authorList>
    </citation>
    <scope>NUCLEOTIDE SEQUENCE [LARGE SCALE GENOMIC DNA]</scope>
    <source>
        <strain evidence="2">HuSjv2</strain>
        <tissue evidence="2">Worms</tissue>
    </source>
</reference>